<name>A0AAE3L3T6_9FIRM</name>
<keyword evidence="1 2" id="KW-0456">Lyase</keyword>
<dbReference type="NCBIfam" id="TIGR01584">
    <property type="entry name" value="citF"/>
    <property type="match status" value="1"/>
</dbReference>
<evidence type="ECO:0000313" key="2">
    <source>
        <dbReference type="EMBL" id="MCR1898818.1"/>
    </source>
</evidence>
<accession>A0AAE3L3T6</accession>
<dbReference type="GO" id="GO:0005737">
    <property type="term" value="C:cytoplasm"/>
    <property type="evidence" value="ECO:0007669"/>
    <property type="project" value="UniProtKB-SubCell"/>
</dbReference>
<evidence type="ECO:0000313" key="3">
    <source>
        <dbReference type="Proteomes" id="UP001205748"/>
    </source>
</evidence>
<dbReference type="Proteomes" id="UP001205748">
    <property type="component" value="Unassembled WGS sequence"/>
</dbReference>
<dbReference type="GO" id="GO:0006084">
    <property type="term" value="P:acetyl-CoA metabolic process"/>
    <property type="evidence" value="ECO:0007669"/>
    <property type="project" value="UniProtKB-UniRule"/>
</dbReference>
<dbReference type="InterPro" id="IPR006472">
    <property type="entry name" value="Citrate_lyase_asu"/>
</dbReference>
<comment type="caution">
    <text evidence="2">The sequence shown here is derived from an EMBL/GenBank/DDBJ whole genome shotgun (WGS) entry which is preliminary data.</text>
</comment>
<evidence type="ECO:0000256" key="1">
    <source>
        <dbReference type="PIRNR" id="PIRNR009451"/>
    </source>
</evidence>
<comment type="catalytic activity">
    <reaction evidence="1">
        <text>citrate = oxaloacetate + acetate</text>
        <dbReference type="Rhea" id="RHEA:10760"/>
        <dbReference type="ChEBI" id="CHEBI:16452"/>
        <dbReference type="ChEBI" id="CHEBI:16947"/>
        <dbReference type="ChEBI" id="CHEBI:30089"/>
        <dbReference type="EC" id="4.1.3.6"/>
    </reaction>
</comment>
<protein>
    <recommendedName>
        <fullName evidence="1">Citrate lyase alpha chain</fullName>
        <shortName evidence="1">Citrase alpha chain</shortName>
        <ecNumber evidence="1">2.8.3.10</ecNumber>
        <ecNumber evidence="1">4.1.3.6</ecNumber>
    </recommendedName>
    <alternativeName>
        <fullName evidence="1">Citrate (pro-3S)-lyase alpha chain</fullName>
    </alternativeName>
    <alternativeName>
        <fullName evidence="1">Citrate CoA-transferase subunit</fullName>
    </alternativeName>
</protein>
<keyword evidence="1" id="KW-0963">Cytoplasm</keyword>
<dbReference type="EC" id="4.1.3.6" evidence="1"/>
<organism evidence="2 3">
    <name type="scientific">Irregularibacter muris</name>
    <dbReference type="NCBI Taxonomy" id="1796619"/>
    <lineage>
        <taxon>Bacteria</taxon>
        <taxon>Bacillati</taxon>
        <taxon>Bacillota</taxon>
        <taxon>Clostridia</taxon>
        <taxon>Eubacteriales</taxon>
        <taxon>Eubacteriaceae</taxon>
        <taxon>Irregularibacter</taxon>
    </lineage>
</organism>
<sequence length="516" mass="56042">MINKAGRDIPEEFLKEDQEGFQGQYYRNHYEYKKAAPRVKGAVGPQKSKLVKNIKEAVEKCGLKDGMCISFHHHFRNGDYIVSMVMEVIHDLGIKDLTLCASSLGAAQSSIVPYIEDGTIIGISSSGVRDEIGRAISSGKLKNPAIIRSHGGRVRAVEAGDIHIDVAFIGAPTSDAFGNARGKGGKSDCGVLAYSVVDSRYADKVVVITDTLVDTPNFPASIQGVDVDYVVKVDEIGDPRRIASGVLRMTQDPRELYIAELATKCLVATEYFEDGFTFQTGGGGAPLAVTRFLKPYMDEKNIKMGWALGGITQPMVELMKEGYIKALLDCQSFDMASVESVNTNSRHFEISTSQYANPLNKGAFVNQLDFVILGALEVDLDFNVNVVQGSDGIIQGAPGGHVDTAAGSKVSIIVAPLVRSRIPTIRDRVTSVTTPGESVDIVVTEYGVAINPARQDLIHSLSSTDIPLRTIEELRNEAYALVGEPRDIEFENQVVALVEYRDGTIIDVIRRPKGLE</sequence>
<dbReference type="RefSeq" id="WP_257530541.1">
    <property type="nucleotide sequence ID" value="NZ_JANKAS010000005.1"/>
</dbReference>
<dbReference type="Gene3D" id="3.40.1080.10">
    <property type="entry name" value="Glutaconate Coenzyme A-transferase"/>
    <property type="match status" value="2"/>
</dbReference>
<dbReference type="SUPFAM" id="SSF100950">
    <property type="entry name" value="NagB/RpiA/CoA transferase-like"/>
    <property type="match status" value="2"/>
</dbReference>
<dbReference type="EC" id="2.8.3.10" evidence="1"/>
<proteinExistence type="predicted"/>
<dbReference type="Pfam" id="PF04223">
    <property type="entry name" value="CitF"/>
    <property type="match status" value="1"/>
</dbReference>
<keyword evidence="1 2" id="KW-0808">Transferase</keyword>
<comment type="subcellular location">
    <subcellularLocation>
        <location evidence="1">Cytoplasm</location>
    </subcellularLocation>
</comment>
<dbReference type="PANTHER" id="PTHR40596">
    <property type="entry name" value="CITRATE LYASE ALPHA CHAIN"/>
    <property type="match status" value="1"/>
</dbReference>
<dbReference type="AlphaFoldDB" id="A0AAE3L3T6"/>
<gene>
    <name evidence="2" type="primary">citF</name>
    <name evidence="2" type="ORF">NSA47_07450</name>
</gene>
<dbReference type="GO" id="GO:0008814">
    <property type="term" value="F:citrate CoA-transferase activity"/>
    <property type="evidence" value="ECO:0007669"/>
    <property type="project" value="UniProtKB-UniRule"/>
</dbReference>
<dbReference type="PIRSF" id="PIRSF009451">
    <property type="entry name" value="Citrt_lyas_alpha"/>
    <property type="match status" value="1"/>
</dbReference>
<dbReference type="PANTHER" id="PTHR40596:SF1">
    <property type="entry name" value="CITRATE LYASE ALPHA CHAIN"/>
    <property type="match status" value="1"/>
</dbReference>
<dbReference type="InterPro" id="IPR037171">
    <property type="entry name" value="NagB/RpiA_transferase-like"/>
</dbReference>
<dbReference type="EMBL" id="JANKAS010000005">
    <property type="protein sequence ID" value="MCR1898818.1"/>
    <property type="molecule type" value="Genomic_DNA"/>
</dbReference>
<dbReference type="GO" id="GO:0009346">
    <property type="term" value="C:ATP-independent citrate lyase complex"/>
    <property type="evidence" value="ECO:0007669"/>
    <property type="project" value="UniProtKB-UniRule"/>
</dbReference>
<reference evidence="2" key="1">
    <citation type="submission" date="2022-07" db="EMBL/GenBank/DDBJ databases">
        <title>Enhanced cultured diversity of the mouse gut microbiota enables custom-made synthetic communities.</title>
        <authorList>
            <person name="Afrizal A."/>
        </authorList>
    </citation>
    <scope>NUCLEOTIDE SEQUENCE</scope>
    <source>
        <strain evidence="2">DSM 28593</strain>
    </source>
</reference>
<dbReference type="GO" id="GO:0008815">
    <property type="term" value="F:citrate (pro-3S)-lyase activity"/>
    <property type="evidence" value="ECO:0007669"/>
    <property type="project" value="UniProtKB-UniRule"/>
</dbReference>
<comment type="catalytic activity">
    <reaction evidence="1">
        <text>citrate + acetyl-CoA = (3S)-citryl-CoA + acetate</text>
        <dbReference type="Rhea" id="RHEA:19405"/>
        <dbReference type="ChEBI" id="CHEBI:16947"/>
        <dbReference type="ChEBI" id="CHEBI:30089"/>
        <dbReference type="ChEBI" id="CHEBI:57288"/>
        <dbReference type="ChEBI" id="CHEBI:57321"/>
        <dbReference type="EC" id="2.8.3.10"/>
    </reaction>
</comment>
<keyword evidence="3" id="KW-1185">Reference proteome</keyword>